<dbReference type="NCBIfam" id="NF003346">
    <property type="entry name" value="PRK04366.1"/>
    <property type="match status" value="1"/>
</dbReference>
<comment type="function">
    <text evidence="8">The glycine cleavage system catalyzes the degradation of glycine.</text>
</comment>
<dbReference type="Pfam" id="PF21478">
    <property type="entry name" value="GcvP2_C"/>
    <property type="match status" value="1"/>
</dbReference>
<comment type="catalytic activity">
    <reaction evidence="6 8">
        <text>N(6)-[(R)-lipoyl]-L-lysyl-[glycine-cleavage complex H protein] + glycine + H(+) = N(6)-[(R)-S(8)-aminomethyldihydrolipoyl]-L-lysyl-[glycine-cleavage complex H protein] + CO2</text>
        <dbReference type="Rhea" id="RHEA:24304"/>
        <dbReference type="Rhea" id="RHEA-COMP:10494"/>
        <dbReference type="Rhea" id="RHEA-COMP:10495"/>
        <dbReference type="ChEBI" id="CHEBI:15378"/>
        <dbReference type="ChEBI" id="CHEBI:16526"/>
        <dbReference type="ChEBI" id="CHEBI:57305"/>
        <dbReference type="ChEBI" id="CHEBI:83099"/>
        <dbReference type="ChEBI" id="CHEBI:83143"/>
        <dbReference type="EC" id="1.4.4.2"/>
    </reaction>
</comment>
<feature type="modified residue" description="N6-(pyridoxal phosphate)lysine" evidence="7">
    <location>
        <position position="653"/>
    </location>
</feature>
<evidence type="ECO:0000313" key="12">
    <source>
        <dbReference type="Proteomes" id="UP001209878"/>
    </source>
</evidence>
<evidence type="ECO:0000256" key="5">
    <source>
        <dbReference type="ARBA" id="ARBA00046415"/>
    </source>
</evidence>
<dbReference type="InterPro" id="IPR003437">
    <property type="entry name" value="GcvP"/>
</dbReference>
<dbReference type="CDD" id="cd00613">
    <property type="entry name" value="GDC-P"/>
    <property type="match status" value="2"/>
</dbReference>
<dbReference type="FunFam" id="3.40.640.10:FF:000007">
    <property type="entry name" value="glycine dehydrogenase (Decarboxylating), mitochondrial"/>
    <property type="match status" value="1"/>
</dbReference>
<dbReference type="Pfam" id="PF02347">
    <property type="entry name" value="GDC-P"/>
    <property type="match status" value="1"/>
</dbReference>
<dbReference type="InterPro" id="IPR015421">
    <property type="entry name" value="PyrdxlP-dep_Trfase_major"/>
</dbReference>
<evidence type="ECO:0000256" key="6">
    <source>
        <dbReference type="ARBA" id="ARBA00049026"/>
    </source>
</evidence>
<comment type="subunit">
    <text evidence="5">Homodimer. The glycine cleavage system is composed of four proteins: P, T, L and H.</text>
</comment>
<keyword evidence="3 7" id="KW-0663">Pyridoxal phosphate</keyword>
<dbReference type="GO" id="GO:0019464">
    <property type="term" value="P:glycine decarboxylation via glycine cleavage system"/>
    <property type="evidence" value="ECO:0007669"/>
    <property type="project" value="TreeGrafter"/>
</dbReference>
<sequence>MPENIRLKEPFKLDEPIGEFELLDRAAAIAGKNKMWRSYIGMGYYNCHVPTTIQRNIFENPGWTTQYTPYQPEVAQGRLEGLLNYQTMVSDLTGMDIANASLLDEATAAAEAMALCFRHNKRRKFYIDEHCHPQNIAVTQTRARALAIETVVCPRAQMDFSNRDFCGAMLQYPDTTGNVYDYSTLVDSAHTNGTLIVCATDLLALTILKSPGEFGADVVLGNSQRMGVPMGYGGPHSGFFAIKDKFKRIMPGRVVGVSRDAHGKECYRLALQTREQHIRRDKATSNICTAQALLANMVAMFGIYHGPKGLQRIGQRVHHTARILAEGIQSGGHTVTNEAFFDTIHVKPKAGAEAVKERASQKEINLRYHTDGSVSVAMDETVEEADLVDLLWLFDCSTPPAQLAEAMEKSSKYDILTSQFNRTTDYLNHNIFTSLHCETDFVRYMKTLENKDISLVHSMCPLGSCTMKLNSTTEMMPCSWGPFAKLHPFVPEDQALGYKQLLQELEADLCAISGYDKISFQPNSGAQGEYAGLRTIMAYLESIGESQRTMCLIPASAHGTNPASASMAGMQIQVIKVDKNGAVDFSDLKAKAALMITYPSTYGVFDNNIRDICELVHKHGGQVYLDGANMNAQAGLCRPGDYGSDVSHFNLHKTFSIPHGGGGPGMGPIGVKKHLAPFLPTHPVVEPVGSDPKQSFGTVSAAPYGSSSILPISWAYIKMMGLEGLKRATETAILNANYMASRLKGYYPIVFTNDKGYCAHEFILDCRDFKKTSHIEVADIAKRLQDFGFHAPTMSFPVTGCLMIEPTECEHKHELDRYCDALIHIRKEIAMVEEQKLDVAINPLKPFVKPETKFWPTVNRIDDIYGDQHLQCRRVSSNTYESPFLKKEK</sequence>
<dbReference type="InterPro" id="IPR049315">
    <property type="entry name" value="GDC-P_N"/>
</dbReference>
<dbReference type="NCBIfam" id="TIGR00461">
    <property type="entry name" value="gcvP"/>
    <property type="match status" value="1"/>
</dbReference>
<dbReference type="Gene3D" id="3.90.1150.10">
    <property type="entry name" value="Aspartate Aminotransferase, domain 1"/>
    <property type="match status" value="2"/>
</dbReference>
<proteinExistence type="inferred from homology"/>
<dbReference type="GO" id="GO:0004375">
    <property type="term" value="F:glycine dehydrogenase (decarboxylating) activity"/>
    <property type="evidence" value="ECO:0007669"/>
    <property type="project" value="UniProtKB-UniRule"/>
</dbReference>
<feature type="domain" description="Glycine dehydrogenase C-terminal" evidence="10">
    <location>
        <begin position="728"/>
        <end position="845"/>
    </location>
</feature>
<dbReference type="GO" id="GO:0030170">
    <property type="term" value="F:pyridoxal phosphate binding"/>
    <property type="evidence" value="ECO:0007669"/>
    <property type="project" value="TreeGrafter"/>
</dbReference>
<evidence type="ECO:0000259" key="10">
    <source>
        <dbReference type="Pfam" id="PF21478"/>
    </source>
</evidence>
<keyword evidence="4 8" id="KW-0560">Oxidoreductase</keyword>
<dbReference type="SUPFAM" id="SSF53383">
    <property type="entry name" value="PLP-dependent transferases"/>
    <property type="match status" value="2"/>
</dbReference>
<dbReference type="FunFam" id="3.40.640.10:FF:000005">
    <property type="entry name" value="Glycine dehydrogenase (decarboxylating), mitochondrial"/>
    <property type="match status" value="1"/>
</dbReference>
<keyword evidence="8" id="KW-0496">Mitochondrion</keyword>
<feature type="domain" description="Glycine cleavage system P-protein N-terminal" evidence="9">
    <location>
        <begin position="1"/>
        <end position="394"/>
    </location>
</feature>
<dbReference type="PANTHER" id="PTHR11773">
    <property type="entry name" value="GLYCINE DEHYDROGENASE, DECARBOXYLATING"/>
    <property type="match status" value="1"/>
</dbReference>
<evidence type="ECO:0000259" key="9">
    <source>
        <dbReference type="Pfam" id="PF02347"/>
    </source>
</evidence>
<evidence type="ECO:0000256" key="8">
    <source>
        <dbReference type="RuleBase" id="RU364056"/>
    </source>
</evidence>
<evidence type="ECO:0000256" key="4">
    <source>
        <dbReference type="ARBA" id="ARBA00023002"/>
    </source>
</evidence>
<comment type="caution">
    <text evidence="11">The sequence shown here is derived from an EMBL/GenBank/DDBJ whole genome shotgun (WGS) entry which is preliminary data.</text>
</comment>
<dbReference type="AlphaFoldDB" id="A0AAD9KDK3"/>
<gene>
    <name evidence="11" type="ORF">NP493_1179g00017</name>
</gene>
<comment type="similarity">
    <text evidence="2 8">Belongs to the GcvP family.</text>
</comment>
<keyword evidence="8" id="KW-0809">Transit peptide</keyword>
<dbReference type="Gene3D" id="3.40.640.10">
    <property type="entry name" value="Type I PLP-dependent aspartate aminotransferase-like (Major domain)"/>
    <property type="match status" value="2"/>
</dbReference>
<dbReference type="Proteomes" id="UP001209878">
    <property type="component" value="Unassembled WGS sequence"/>
</dbReference>
<dbReference type="GO" id="GO:0016594">
    <property type="term" value="F:glycine binding"/>
    <property type="evidence" value="ECO:0007669"/>
    <property type="project" value="TreeGrafter"/>
</dbReference>
<protein>
    <recommendedName>
        <fullName evidence="8">Glycine cleavage system P protein</fullName>
        <ecNumber evidence="8">1.4.4.2</ecNumber>
    </recommendedName>
</protein>
<comment type="subcellular location">
    <subcellularLocation>
        <location evidence="8">Mitochondrion</location>
    </subcellularLocation>
</comment>
<dbReference type="GO" id="GO:0005739">
    <property type="term" value="C:mitochondrion"/>
    <property type="evidence" value="ECO:0007669"/>
    <property type="project" value="UniProtKB-SubCell"/>
</dbReference>
<evidence type="ECO:0000313" key="11">
    <source>
        <dbReference type="EMBL" id="KAK2169698.1"/>
    </source>
</evidence>
<dbReference type="GO" id="GO:0005960">
    <property type="term" value="C:glycine cleavage complex"/>
    <property type="evidence" value="ECO:0007669"/>
    <property type="project" value="TreeGrafter"/>
</dbReference>
<evidence type="ECO:0000256" key="7">
    <source>
        <dbReference type="PIRSR" id="PIRSR603437-50"/>
    </source>
</evidence>
<evidence type="ECO:0000256" key="3">
    <source>
        <dbReference type="ARBA" id="ARBA00022898"/>
    </source>
</evidence>
<name>A0AAD9KDK3_RIDPI</name>
<accession>A0AAD9KDK3</accession>
<comment type="cofactor">
    <cofactor evidence="1 7 8">
        <name>pyridoxal 5'-phosphate</name>
        <dbReference type="ChEBI" id="CHEBI:597326"/>
    </cofactor>
</comment>
<evidence type="ECO:0000256" key="1">
    <source>
        <dbReference type="ARBA" id="ARBA00001933"/>
    </source>
</evidence>
<dbReference type="InterPro" id="IPR015422">
    <property type="entry name" value="PyrdxlP-dep_Trfase_small"/>
</dbReference>
<dbReference type="InterPro" id="IPR020581">
    <property type="entry name" value="GDC_P"/>
</dbReference>
<reference evidence="11" key="1">
    <citation type="journal article" date="2023" name="Mol. Biol. Evol.">
        <title>Third-Generation Sequencing Reveals the Adaptive Role of the Epigenome in Three Deep-Sea Polychaetes.</title>
        <authorList>
            <person name="Perez M."/>
            <person name="Aroh O."/>
            <person name="Sun Y."/>
            <person name="Lan Y."/>
            <person name="Juniper S.K."/>
            <person name="Young C.R."/>
            <person name="Angers B."/>
            <person name="Qian P.Y."/>
        </authorList>
    </citation>
    <scope>NUCLEOTIDE SEQUENCE</scope>
    <source>
        <strain evidence="11">R07B-5</strain>
    </source>
</reference>
<dbReference type="InterPro" id="IPR015424">
    <property type="entry name" value="PyrdxlP-dep_Trfase"/>
</dbReference>
<dbReference type="InterPro" id="IPR049316">
    <property type="entry name" value="GDC-P_C"/>
</dbReference>
<dbReference type="PANTHER" id="PTHR11773:SF1">
    <property type="entry name" value="GLYCINE DEHYDROGENASE (DECARBOXYLATING), MITOCHONDRIAL"/>
    <property type="match status" value="1"/>
</dbReference>
<organism evidence="11 12">
    <name type="scientific">Ridgeia piscesae</name>
    <name type="common">Tubeworm</name>
    <dbReference type="NCBI Taxonomy" id="27915"/>
    <lineage>
        <taxon>Eukaryota</taxon>
        <taxon>Metazoa</taxon>
        <taxon>Spiralia</taxon>
        <taxon>Lophotrochozoa</taxon>
        <taxon>Annelida</taxon>
        <taxon>Polychaeta</taxon>
        <taxon>Sedentaria</taxon>
        <taxon>Canalipalpata</taxon>
        <taxon>Sabellida</taxon>
        <taxon>Siboglinidae</taxon>
        <taxon>Ridgeia</taxon>
    </lineage>
</organism>
<dbReference type="FunFam" id="3.90.1150.10:FF:000025">
    <property type="entry name" value="Glycine cleavage system P protein"/>
    <property type="match status" value="1"/>
</dbReference>
<evidence type="ECO:0000256" key="2">
    <source>
        <dbReference type="ARBA" id="ARBA00010756"/>
    </source>
</evidence>
<keyword evidence="12" id="KW-1185">Reference proteome</keyword>
<dbReference type="EMBL" id="JAODUO010001177">
    <property type="protein sequence ID" value="KAK2169698.1"/>
    <property type="molecule type" value="Genomic_DNA"/>
</dbReference>
<dbReference type="EC" id="1.4.4.2" evidence="8"/>